<dbReference type="Gene3D" id="2.40.50.40">
    <property type="match status" value="1"/>
</dbReference>
<dbReference type="GO" id="GO:0008009">
    <property type="term" value="F:chemokine activity"/>
    <property type="evidence" value="ECO:0007669"/>
    <property type="project" value="InterPro"/>
</dbReference>
<keyword evidence="2" id="KW-0145">Chemotaxis</keyword>
<dbReference type="GO" id="GO:0061844">
    <property type="term" value="P:antimicrobial humoral immune response mediated by antimicrobial peptide"/>
    <property type="evidence" value="ECO:0007669"/>
    <property type="project" value="TreeGrafter"/>
</dbReference>
<evidence type="ECO:0000256" key="5">
    <source>
        <dbReference type="SAM" id="SignalP"/>
    </source>
</evidence>
<evidence type="ECO:0000256" key="3">
    <source>
        <dbReference type="ARBA" id="ARBA00022514"/>
    </source>
</evidence>
<sequence>MKVPAVALATLLLVAICSPAKAHLDDSRTSLTHCCFTFVKIPIPRGIIASAYTTSSVCSLPAVVLVTKKGRKLCTNPQASWVKKHLKHLEMQEY</sequence>
<name>A0A8C3JSZ2_9CHAR</name>
<dbReference type="GO" id="GO:0048245">
    <property type="term" value="P:eosinophil chemotaxis"/>
    <property type="evidence" value="ECO:0007669"/>
    <property type="project" value="TreeGrafter"/>
</dbReference>
<keyword evidence="4 5" id="KW-0732">Signal</keyword>
<evidence type="ECO:0000259" key="6">
    <source>
        <dbReference type="SMART" id="SM00199"/>
    </source>
</evidence>
<dbReference type="AlphaFoldDB" id="A0A8C3JSZ2"/>
<reference evidence="7" key="2">
    <citation type="submission" date="2025-09" db="UniProtKB">
        <authorList>
            <consortium name="Ensembl"/>
        </authorList>
    </citation>
    <scope>IDENTIFICATION</scope>
</reference>
<dbReference type="GO" id="GO:0048020">
    <property type="term" value="F:CCR chemokine receptor binding"/>
    <property type="evidence" value="ECO:0007669"/>
    <property type="project" value="TreeGrafter"/>
</dbReference>
<evidence type="ECO:0000256" key="4">
    <source>
        <dbReference type="ARBA" id="ARBA00022729"/>
    </source>
</evidence>
<dbReference type="SMART" id="SM00199">
    <property type="entry name" value="SCY"/>
    <property type="match status" value="1"/>
</dbReference>
<proteinExistence type="inferred from homology"/>
<dbReference type="GO" id="GO:0005615">
    <property type="term" value="C:extracellular space"/>
    <property type="evidence" value="ECO:0007669"/>
    <property type="project" value="UniProtKB-KW"/>
</dbReference>
<dbReference type="SUPFAM" id="SSF54117">
    <property type="entry name" value="Interleukin 8-like chemokines"/>
    <property type="match status" value="1"/>
</dbReference>
<dbReference type="PANTHER" id="PTHR12015:SF103">
    <property type="entry name" value="C-C MOTIF CHEMOKINE 4-RELATED"/>
    <property type="match status" value="1"/>
</dbReference>
<reference evidence="7" key="1">
    <citation type="submission" date="2025-08" db="UniProtKB">
        <authorList>
            <consortium name="Ensembl"/>
        </authorList>
    </citation>
    <scope>IDENTIFICATION</scope>
</reference>
<evidence type="ECO:0000256" key="2">
    <source>
        <dbReference type="ARBA" id="ARBA00022500"/>
    </source>
</evidence>
<dbReference type="GO" id="GO:0006954">
    <property type="term" value="P:inflammatory response"/>
    <property type="evidence" value="ECO:0007669"/>
    <property type="project" value="TreeGrafter"/>
</dbReference>
<dbReference type="PANTHER" id="PTHR12015">
    <property type="entry name" value="SMALL INDUCIBLE CYTOKINE A"/>
    <property type="match status" value="1"/>
</dbReference>
<dbReference type="InterPro" id="IPR001811">
    <property type="entry name" value="Chemokine_IL8-like_dom"/>
</dbReference>
<keyword evidence="3" id="KW-0202">Cytokine</keyword>
<feature type="signal peptide" evidence="5">
    <location>
        <begin position="1"/>
        <end position="22"/>
    </location>
</feature>
<dbReference type="FunFam" id="2.40.50.40:FF:000002">
    <property type="entry name" value="C-C motif chemokine"/>
    <property type="match status" value="1"/>
</dbReference>
<dbReference type="GO" id="GO:0070098">
    <property type="term" value="P:chemokine-mediated signaling pathway"/>
    <property type="evidence" value="ECO:0007669"/>
    <property type="project" value="TreeGrafter"/>
</dbReference>
<dbReference type="Ensembl" id="ENSCPGT00000013159.1">
    <property type="protein sequence ID" value="ENSCPGP00000011997.1"/>
    <property type="gene ID" value="ENSCPGG00000008539.1"/>
</dbReference>
<dbReference type="CDD" id="cd00272">
    <property type="entry name" value="Chemokine_CC"/>
    <property type="match status" value="1"/>
</dbReference>
<protein>
    <recommendedName>
        <fullName evidence="6">Chemokine interleukin-8-like domain-containing protein</fullName>
    </recommendedName>
</protein>
<feature type="chain" id="PRO_5034674950" description="Chemokine interleukin-8-like domain-containing protein" evidence="5">
    <location>
        <begin position="23"/>
        <end position="94"/>
    </location>
</feature>
<dbReference type="Pfam" id="PF00048">
    <property type="entry name" value="IL8"/>
    <property type="match status" value="1"/>
</dbReference>
<dbReference type="InterPro" id="IPR036048">
    <property type="entry name" value="Interleukin_8-like_sf"/>
</dbReference>
<organism evidence="7 8">
    <name type="scientific">Calidris pygmaea</name>
    <name type="common">Spoon-billed sandpiper</name>
    <dbReference type="NCBI Taxonomy" id="425635"/>
    <lineage>
        <taxon>Eukaryota</taxon>
        <taxon>Metazoa</taxon>
        <taxon>Chordata</taxon>
        <taxon>Craniata</taxon>
        <taxon>Vertebrata</taxon>
        <taxon>Euteleostomi</taxon>
        <taxon>Archelosauria</taxon>
        <taxon>Archosauria</taxon>
        <taxon>Dinosauria</taxon>
        <taxon>Saurischia</taxon>
        <taxon>Theropoda</taxon>
        <taxon>Coelurosauria</taxon>
        <taxon>Aves</taxon>
        <taxon>Neognathae</taxon>
        <taxon>Neoaves</taxon>
        <taxon>Charadriiformes</taxon>
        <taxon>Scolopacidae</taxon>
        <taxon>Calidris</taxon>
    </lineage>
</organism>
<feature type="domain" description="Chemokine interleukin-8-like" evidence="6">
    <location>
        <begin position="31"/>
        <end position="89"/>
    </location>
</feature>
<comment type="similarity">
    <text evidence="1">Belongs to the intercrine beta (chemokine CC) family.</text>
</comment>
<keyword evidence="8" id="KW-1185">Reference proteome</keyword>
<evidence type="ECO:0000256" key="1">
    <source>
        <dbReference type="ARBA" id="ARBA00010868"/>
    </source>
</evidence>
<dbReference type="Proteomes" id="UP000694419">
    <property type="component" value="Unplaced"/>
</dbReference>
<dbReference type="InterPro" id="IPR039809">
    <property type="entry name" value="Chemokine_b/g/d"/>
</dbReference>
<accession>A0A8C3JSZ2</accession>
<evidence type="ECO:0000313" key="8">
    <source>
        <dbReference type="Proteomes" id="UP000694419"/>
    </source>
</evidence>
<dbReference type="GO" id="GO:0030335">
    <property type="term" value="P:positive regulation of cell migration"/>
    <property type="evidence" value="ECO:0007669"/>
    <property type="project" value="TreeGrafter"/>
</dbReference>
<evidence type="ECO:0000313" key="7">
    <source>
        <dbReference type="Ensembl" id="ENSCPGP00000011997.1"/>
    </source>
</evidence>